<dbReference type="PATRIC" id="fig|1405.8.peg.133"/>
<dbReference type="InterPro" id="IPR043128">
    <property type="entry name" value="Rev_trsase/Diguanyl_cyclase"/>
</dbReference>
<dbReference type="PROSITE" id="PS50173">
    <property type="entry name" value="UMUC"/>
    <property type="match status" value="1"/>
</dbReference>
<evidence type="ECO:0000313" key="4">
    <source>
        <dbReference type="EMBL" id="RFT63206.1"/>
    </source>
</evidence>
<organism evidence="3 5">
    <name type="scientific">Bacillus clarus</name>
    <dbReference type="NCBI Taxonomy" id="2338372"/>
    <lineage>
        <taxon>Bacteria</taxon>
        <taxon>Bacillati</taxon>
        <taxon>Bacillota</taxon>
        <taxon>Bacilli</taxon>
        <taxon>Bacillales</taxon>
        <taxon>Bacillaceae</taxon>
        <taxon>Bacillus</taxon>
        <taxon>Bacillus cereus group</taxon>
    </lineage>
</organism>
<evidence type="ECO:0000256" key="1">
    <source>
        <dbReference type="ARBA" id="ARBA00010945"/>
    </source>
</evidence>
<dbReference type="RefSeq" id="WP_042978719.1">
    <property type="nucleotide sequence ID" value="NZ_JMQC01000007.1"/>
</dbReference>
<dbReference type="EMBL" id="JMQC01000007">
    <property type="protein sequence ID" value="KFN04654.1"/>
    <property type="molecule type" value="Genomic_DNA"/>
</dbReference>
<evidence type="ECO:0000313" key="3">
    <source>
        <dbReference type="EMBL" id="KFN04654.1"/>
    </source>
</evidence>
<dbReference type="InterPro" id="IPR043502">
    <property type="entry name" value="DNA/RNA_pol_sf"/>
</dbReference>
<dbReference type="GO" id="GO:0009432">
    <property type="term" value="P:SOS response"/>
    <property type="evidence" value="ECO:0007669"/>
    <property type="project" value="TreeGrafter"/>
</dbReference>
<evidence type="ECO:0000313" key="6">
    <source>
        <dbReference type="Proteomes" id="UP000264294"/>
    </source>
</evidence>
<dbReference type="AlphaFoldDB" id="A0A090Z0A4"/>
<dbReference type="Proteomes" id="UP000029389">
    <property type="component" value="Unassembled WGS sequence"/>
</dbReference>
<gene>
    <name evidence="4" type="ORF">D0U04_25890</name>
    <name evidence="3" type="ORF">DJ93_5962</name>
</gene>
<dbReference type="PANTHER" id="PTHR11076">
    <property type="entry name" value="DNA REPAIR POLYMERASE UMUC / TRANSFERASE FAMILY MEMBER"/>
    <property type="match status" value="1"/>
</dbReference>
<evidence type="ECO:0000259" key="2">
    <source>
        <dbReference type="PROSITE" id="PS50173"/>
    </source>
</evidence>
<protein>
    <submittedName>
        <fullName evidence="4">Damage repair protein</fullName>
    </submittedName>
    <submittedName>
        <fullName evidence="3">ImpB/mucB/samB family protein</fullName>
    </submittedName>
</protein>
<dbReference type="GO" id="GO:0005829">
    <property type="term" value="C:cytosol"/>
    <property type="evidence" value="ECO:0007669"/>
    <property type="project" value="TreeGrafter"/>
</dbReference>
<dbReference type="GO" id="GO:0003684">
    <property type="term" value="F:damaged DNA binding"/>
    <property type="evidence" value="ECO:0007669"/>
    <property type="project" value="InterPro"/>
</dbReference>
<dbReference type="Gene3D" id="3.30.70.270">
    <property type="match status" value="1"/>
</dbReference>
<dbReference type="EMBL" id="QVOD01000052">
    <property type="protein sequence ID" value="RFT63206.1"/>
    <property type="molecule type" value="Genomic_DNA"/>
</dbReference>
<dbReference type="SUPFAM" id="SSF56672">
    <property type="entry name" value="DNA/RNA polymerases"/>
    <property type="match status" value="1"/>
</dbReference>
<accession>A0A090Z0A4</accession>
<reference evidence="3 5" key="1">
    <citation type="submission" date="2014-04" db="EMBL/GenBank/DDBJ databases">
        <authorList>
            <person name="Bishop-Lilly K.A."/>
            <person name="Broomall S.M."/>
            <person name="Chain P.S."/>
            <person name="Chertkov O."/>
            <person name="Coyne S.R."/>
            <person name="Daligault H.E."/>
            <person name="Davenport K.W."/>
            <person name="Erkkila T."/>
            <person name="Frey K.G."/>
            <person name="Gibbons H.S."/>
            <person name="Gu W."/>
            <person name="Jaissle J."/>
            <person name="Johnson S.L."/>
            <person name="Koroleva G.I."/>
            <person name="Ladner J.T."/>
            <person name="Lo C.-C."/>
            <person name="Minogue T.D."/>
            <person name="Munk C."/>
            <person name="Palacios G.F."/>
            <person name="Redden C.L."/>
            <person name="Rosenzweig C.N."/>
            <person name="Scholz M.B."/>
            <person name="Teshima H."/>
            <person name="Xu Y."/>
        </authorList>
    </citation>
    <scope>NUCLEOTIDE SEQUENCE [LARGE SCALE GENOMIC DNA]</scope>
    <source>
        <strain evidence="3 5">BHP</strain>
    </source>
</reference>
<dbReference type="SUPFAM" id="SSF100879">
    <property type="entry name" value="Lesion bypass DNA polymerase (Y-family), little finger domain"/>
    <property type="match status" value="1"/>
</dbReference>
<dbReference type="GO" id="GO:0006281">
    <property type="term" value="P:DNA repair"/>
    <property type="evidence" value="ECO:0007669"/>
    <property type="project" value="InterPro"/>
</dbReference>
<dbReference type="Gene3D" id="1.10.150.20">
    <property type="entry name" value="5' to 3' exonuclease, C-terminal subdomain"/>
    <property type="match status" value="1"/>
</dbReference>
<dbReference type="GO" id="GO:0042276">
    <property type="term" value="P:error-prone translesion synthesis"/>
    <property type="evidence" value="ECO:0007669"/>
    <property type="project" value="TreeGrafter"/>
</dbReference>
<sequence>MFDYSKCMNRMIFCIDLCSFFASCACVMRGLDPLKVKLAVVGDVNRKGSIVLAATPELKKLSISTATRLYEIPKDPNIIIVNATMRRFVEISNQITEIYTKYVALEDLHVFSIDECFLDMQQTAHLFGRDPIVIAKRIQKEIYETTGITASIGIAPNLFLSKVALDVESKHSSSRIAMWSYNDVSKKLWEIKPLQKICGIGVATQESLHSMGLFSLKDVANTSKERLIKRFGKVKGEELYHFAYGIDESRIAHKYIPKSTSITKGQILLLEDCYSPNKLKVLILEQIEETCFRLRSMDKCCRTVELGIGYSKYIRGGFKRAITLDQPTCLTEDVYAACLDLLKKFHSGHPVRQIHITLKNLTRDDAIQMSLFEDTSQKDTKRKLAKTMDSIRHKHGKNSIMRGISYIKGATQRERNGKIGGHKS</sequence>
<dbReference type="InterPro" id="IPR050116">
    <property type="entry name" value="DNA_polymerase-Y"/>
</dbReference>
<comment type="similarity">
    <text evidence="1">Belongs to the DNA polymerase type-Y family.</text>
</comment>
<dbReference type="InterPro" id="IPR017961">
    <property type="entry name" value="DNA_pol_Y-fam_little_finger"/>
</dbReference>
<feature type="domain" description="UmuC" evidence="2">
    <location>
        <begin position="12"/>
        <end position="201"/>
    </location>
</feature>
<dbReference type="Pfam" id="PF21999">
    <property type="entry name" value="IMS_HHH_1"/>
    <property type="match status" value="1"/>
</dbReference>
<dbReference type="InterPro" id="IPR001126">
    <property type="entry name" value="UmuC"/>
</dbReference>
<evidence type="ECO:0000313" key="5">
    <source>
        <dbReference type="Proteomes" id="UP000029389"/>
    </source>
</evidence>
<dbReference type="Gene3D" id="3.40.1170.60">
    <property type="match status" value="1"/>
</dbReference>
<dbReference type="Pfam" id="PF00817">
    <property type="entry name" value="IMS"/>
    <property type="match status" value="1"/>
</dbReference>
<dbReference type="Gene3D" id="3.30.1490.100">
    <property type="entry name" value="DNA polymerase, Y-family, little finger domain"/>
    <property type="match status" value="1"/>
</dbReference>
<name>A0A090Z0A4_9BACI</name>
<dbReference type="Proteomes" id="UP000264294">
    <property type="component" value="Unassembled WGS sequence"/>
</dbReference>
<dbReference type="GO" id="GO:0003887">
    <property type="term" value="F:DNA-directed DNA polymerase activity"/>
    <property type="evidence" value="ECO:0007669"/>
    <property type="project" value="InterPro"/>
</dbReference>
<proteinExistence type="inferred from homology"/>
<keyword evidence="6" id="KW-1185">Reference proteome</keyword>
<comment type="caution">
    <text evidence="3">The sequence shown here is derived from an EMBL/GenBank/DDBJ whole genome shotgun (WGS) entry which is preliminary data.</text>
</comment>
<dbReference type="PANTHER" id="PTHR11076:SF35">
    <property type="entry name" value="DNA REPAIR PROTEIN HOMOLOG YOBH"/>
    <property type="match status" value="1"/>
</dbReference>
<dbReference type="InterPro" id="IPR036775">
    <property type="entry name" value="DNA_pol_Y-fam_lit_finger_sf"/>
</dbReference>
<dbReference type="InterPro" id="IPR053848">
    <property type="entry name" value="IMS_HHH_1"/>
</dbReference>
<dbReference type="Pfam" id="PF11799">
    <property type="entry name" value="IMS_C"/>
    <property type="match status" value="1"/>
</dbReference>
<reference evidence="4 6" key="2">
    <citation type="submission" date="2018-08" db="EMBL/GenBank/DDBJ databases">
        <title>Bacillus clarus sp. nov. strain PS00077A.</title>
        <authorList>
            <person name="Mendez Acevedo M."/>
            <person name="Carroll L."/>
            <person name="Mukherjee M."/>
            <person name="Wiedmann M."/>
            <person name="Kovac J."/>
        </authorList>
    </citation>
    <scope>NUCLEOTIDE SEQUENCE [LARGE SCALE GENOMIC DNA]</scope>
    <source>
        <strain evidence="4 6">PS00077A</strain>
    </source>
</reference>